<dbReference type="RefSeq" id="XP_060323779.1">
    <property type="nucleotide sequence ID" value="XM_060478428.1"/>
</dbReference>
<dbReference type="GeneID" id="85361976"/>
<evidence type="ECO:0000313" key="2">
    <source>
        <dbReference type="Proteomes" id="UP001175211"/>
    </source>
</evidence>
<dbReference type="Proteomes" id="UP001175211">
    <property type="component" value="Unassembled WGS sequence"/>
</dbReference>
<name>A0AA39JEH9_ARMTA</name>
<reference evidence="1" key="1">
    <citation type="submission" date="2023-06" db="EMBL/GenBank/DDBJ databases">
        <authorList>
            <consortium name="Lawrence Berkeley National Laboratory"/>
            <person name="Ahrendt S."/>
            <person name="Sahu N."/>
            <person name="Indic B."/>
            <person name="Wong-Bajracharya J."/>
            <person name="Merenyi Z."/>
            <person name="Ke H.-M."/>
            <person name="Monk M."/>
            <person name="Kocsube S."/>
            <person name="Drula E."/>
            <person name="Lipzen A."/>
            <person name="Balint B."/>
            <person name="Henrissat B."/>
            <person name="Andreopoulos B."/>
            <person name="Martin F.M."/>
            <person name="Harder C.B."/>
            <person name="Rigling D."/>
            <person name="Ford K.L."/>
            <person name="Foster G.D."/>
            <person name="Pangilinan J."/>
            <person name="Papanicolaou A."/>
            <person name="Barry K."/>
            <person name="LaButti K."/>
            <person name="Viragh M."/>
            <person name="Koriabine M."/>
            <person name="Yan M."/>
            <person name="Riley R."/>
            <person name="Champramary S."/>
            <person name="Plett K.L."/>
            <person name="Tsai I.J."/>
            <person name="Slot J."/>
            <person name="Sipos G."/>
            <person name="Plett J."/>
            <person name="Nagy L.G."/>
            <person name="Grigoriev I.V."/>
        </authorList>
    </citation>
    <scope>NUCLEOTIDE SEQUENCE</scope>
    <source>
        <strain evidence="1">CCBAS 213</strain>
    </source>
</reference>
<protein>
    <submittedName>
        <fullName evidence="1">Uncharacterized protein</fullName>
    </submittedName>
</protein>
<evidence type="ECO:0000313" key="1">
    <source>
        <dbReference type="EMBL" id="KAK0440924.1"/>
    </source>
</evidence>
<keyword evidence="2" id="KW-1185">Reference proteome</keyword>
<gene>
    <name evidence="1" type="ORF">EV420DRAFT_1650297</name>
</gene>
<organism evidence="1 2">
    <name type="scientific">Armillaria tabescens</name>
    <name type="common">Ringless honey mushroom</name>
    <name type="synonym">Agaricus tabescens</name>
    <dbReference type="NCBI Taxonomy" id="1929756"/>
    <lineage>
        <taxon>Eukaryota</taxon>
        <taxon>Fungi</taxon>
        <taxon>Dikarya</taxon>
        <taxon>Basidiomycota</taxon>
        <taxon>Agaricomycotina</taxon>
        <taxon>Agaricomycetes</taxon>
        <taxon>Agaricomycetidae</taxon>
        <taxon>Agaricales</taxon>
        <taxon>Marasmiineae</taxon>
        <taxon>Physalacriaceae</taxon>
        <taxon>Desarmillaria</taxon>
    </lineage>
</organism>
<comment type="caution">
    <text evidence="1">The sequence shown here is derived from an EMBL/GenBank/DDBJ whole genome shotgun (WGS) entry which is preliminary data.</text>
</comment>
<dbReference type="AlphaFoldDB" id="A0AA39JEH9"/>
<sequence>MTVELRKSQRCVALEQFPPLQITNRNIPEYHRVFTQSYWYAFTVWSVLQLDTQALIPVSTVPETIKTRWEAEMVTTDQEWASLQEASKQESARVQMQIASHGARAATRDVSAFIVPKLRTTATRSIHVSAYPSLSPAGTSFTGNAARRVLSTARQIASRFYAHLTAPGLGVRRASSVARSVHGGGLPGRIPSIQQRMSHSVRYSLARPLQQHFIPRGPIIPRTVTQVGLGTARNFSSGRVLFDNFAQNVPVTGRAFCEVDWEIKMRKEREAMKKSIKHDKKKAGGKLSLKAKENKIVLPSTPVSEPTVDAEIEHYFPALPSNGVTTSLLIPLAPTPTERIPLPPDTSPHQSLLPLPKLASIHASHELHSLRVSTLFTRLDAANVWERGVQCSAYATRADANGVCTILKVEFVGWTKAEVRSIIGESGSGWCALEELRTIPEEDDDDALSDTSSILSGMSGECEDHMEKPPHFEEPTGSFILPTLDFSSPSRPPSDFDMFSDADSDIDMESLSDVSSVCVDPPSTNGWYLFSSDFSRRASDHGRLST</sequence>
<proteinExistence type="predicted"/>
<dbReference type="EMBL" id="JAUEPS010000073">
    <property type="protein sequence ID" value="KAK0440924.1"/>
    <property type="molecule type" value="Genomic_DNA"/>
</dbReference>
<accession>A0AA39JEH9</accession>